<sequence>MRLSATIHHLPFTILLFCSIVVFGQDHAPAMPAPPIPVEATFGNNRVQFIGVLNRPVSADGKLSYFNLSTGMVDYSNTASETELVIVNNLTYALFGNIRATAGAEWHYKLGLVPQVGLQYFKANRTWLFLLNPNINLQPSKAISTIGIVEFKPAISKDLAFYSKAQILHVSSLSEGTHARSALMLRAGITKGKFTVGLGANFDYYGPMKMEKDNVGLFTRLTL</sequence>
<evidence type="ECO:0008006" key="3">
    <source>
        <dbReference type="Google" id="ProtNLM"/>
    </source>
</evidence>
<dbReference type="Proteomes" id="UP001623559">
    <property type="component" value="Unassembled WGS sequence"/>
</dbReference>
<comment type="caution">
    <text evidence="1">The sequence shown here is derived from an EMBL/GenBank/DDBJ whole genome shotgun (WGS) entry which is preliminary data.</text>
</comment>
<organism evidence="1 2">
    <name type="scientific">Aquirufa novilacunae</name>
    <dbReference type="NCBI Taxonomy" id="3139305"/>
    <lineage>
        <taxon>Bacteria</taxon>
        <taxon>Pseudomonadati</taxon>
        <taxon>Bacteroidota</taxon>
        <taxon>Cytophagia</taxon>
        <taxon>Cytophagales</taxon>
        <taxon>Flectobacillaceae</taxon>
        <taxon>Aquirufa</taxon>
    </lineage>
</organism>
<protein>
    <recommendedName>
        <fullName evidence="3">Outer membrane protein beta-barrel domain-containing protein</fullName>
    </recommendedName>
</protein>
<gene>
    <name evidence="1" type="ORF">V7S74_05745</name>
</gene>
<dbReference type="RefSeq" id="WP_406777818.1">
    <property type="nucleotide sequence ID" value="NZ_JBEWZG010000002.1"/>
</dbReference>
<name>A0ABW8SWR7_9BACT</name>
<accession>A0ABW8SWR7</accession>
<evidence type="ECO:0000313" key="1">
    <source>
        <dbReference type="EMBL" id="MFL0206238.1"/>
    </source>
</evidence>
<proteinExistence type="predicted"/>
<reference evidence="1 2" key="1">
    <citation type="submission" date="2024-07" db="EMBL/GenBank/DDBJ databases">
        <authorList>
            <person name="Pitt A."/>
            <person name="Hahn M.W."/>
        </authorList>
    </citation>
    <scope>NUCLEOTIDE SEQUENCE [LARGE SCALE GENOMIC DNA]</scope>
    <source>
        <strain evidence="1 2">2-AUSEE-184A6</strain>
    </source>
</reference>
<dbReference type="EMBL" id="JBEWZG010000002">
    <property type="protein sequence ID" value="MFL0206238.1"/>
    <property type="molecule type" value="Genomic_DNA"/>
</dbReference>
<evidence type="ECO:0000313" key="2">
    <source>
        <dbReference type="Proteomes" id="UP001623559"/>
    </source>
</evidence>